<dbReference type="RefSeq" id="WP_246340234.1">
    <property type="nucleotide sequence ID" value="NZ_JACICD010000007.1"/>
</dbReference>
<sequence>MSNLPTTSVDSREPESRASMSAGQMPKVARVLRARRGLLLPLIAAALLGTTVLPSVSRAQGDTSSTSTPTPPKKTTTAKKPEPKKADAKKPDSKKADAKKSDPKKTAAKPGAKSPAQAAAKAAPAKVTPARPAPAAQALAIPAAAASVPAFATPSFGGAAPADLQRAISLVEQGNSSDALSIADSMRDPGAQALVRWLALRVTARDVGYDRAVAILQAHPTLPTPVVLRRRLEYLLYAENKDPKTILAFFAEQSPLSGEGKIALARALFAAGDQKAGAAWLRDAWHEDALSSDTESTVMVEFSGLLTRADHKYRADKMIYGEDAERGLRAAQRAGDDVTALARARIALFAKNGDPAKLMAAVPGSMRADPAYLYALAKLQRRNGDYAAAARTLASGPKDPVALVDPDEWWVERRLTARGLLDSGDARAAYKVVRESAVPENEHKRADQQFTAGWIALRFLNDPKTALQHFSKVAEKQVHPATISRGYYWQGRAWEALGSTSNARQQYEQASYYSTAYYGQLAAARLGTPTVKVHAAPAANAAQRAAFARDEGVMIYKLLQKLDKSSLQLALAYDLAERLPDAAQLGMLAEVARADGDARTMTTVGKIALSRGFLLEAEAYPTIGIPSYRPIAPDVDRALVFAIARQESMFNPAARSSAGATGLMQVMPATGRSIANRAGVAFNPAQLGNPTVNVQFGAAELRSLLDNYHNNYILTFAGYNAGRGNVSKWITAYGDPRDPAVDPIDWVERIPFSETRNYVQRVMENAQIYKARFGSRTPLQIEADLRGSRL</sequence>
<accession>A0A839ZDS0</accession>
<evidence type="ECO:0000256" key="4">
    <source>
        <dbReference type="SAM" id="MobiDB-lite"/>
    </source>
</evidence>
<comment type="similarity">
    <text evidence="1">Belongs to the transglycosylase Slt family.</text>
</comment>
<dbReference type="Proteomes" id="UP000533469">
    <property type="component" value="Unassembled WGS sequence"/>
</dbReference>
<keyword evidence="7" id="KW-1185">Reference proteome</keyword>
<dbReference type="GO" id="GO:0016020">
    <property type="term" value="C:membrane"/>
    <property type="evidence" value="ECO:0007669"/>
    <property type="project" value="InterPro"/>
</dbReference>
<dbReference type="Gene3D" id="1.25.20.10">
    <property type="entry name" value="Bacterial muramidases"/>
    <property type="match status" value="1"/>
</dbReference>
<feature type="region of interest" description="Disordered" evidence="4">
    <location>
        <begin position="1"/>
        <end position="26"/>
    </location>
</feature>
<evidence type="ECO:0000256" key="1">
    <source>
        <dbReference type="ARBA" id="ARBA00007734"/>
    </source>
</evidence>
<comment type="caution">
    <text evidence="6">The sequence shown here is derived from an EMBL/GenBank/DDBJ whole genome shotgun (WGS) entry which is preliminary data.</text>
</comment>
<dbReference type="CDD" id="cd13401">
    <property type="entry name" value="Slt70-like"/>
    <property type="match status" value="1"/>
</dbReference>
<dbReference type="AlphaFoldDB" id="A0A839ZDS0"/>
<dbReference type="InterPro" id="IPR000189">
    <property type="entry name" value="Transglyc_AS"/>
</dbReference>
<dbReference type="GO" id="GO:0000270">
    <property type="term" value="P:peptidoglycan metabolic process"/>
    <property type="evidence" value="ECO:0007669"/>
    <property type="project" value="InterPro"/>
</dbReference>
<keyword evidence="3" id="KW-0732">Signal</keyword>
<organism evidence="6 7">
    <name type="scientific">Ancylobacter tetraedralis</name>
    <dbReference type="NCBI Taxonomy" id="217068"/>
    <lineage>
        <taxon>Bacteria</taxon>
        <taxon>Pseudomonadati</taxon>
        <taxon>Pseudomonadota</taxon>
        <taxon>Alphaproteobacteria</taxon>
        <taxon>Hyphomicrobiales</taxon>
        <taxon>Xanthobacteraceae</taxon>
        <taxon>Ancylobacter</taxon>
    </lineage>
</organism>
<dbReference type="PROSITE" id="PS00922">
    <property type="entry name" value="TRANSGLYCOSYLASE"/>
    <property type="match status" value="1"/>
</dbReference>
<reference evidence="6 7" key="1">
    <citation type="submission" date="2020-08" db="EMBL/GenBank/DDBJ databases">
        <title>Genomic Encyclopedia of Type Strains, Phase IV (KMG-IV): sequencing the most valuable type-strain genomes for metagenomic binning, comparative biology and taxonomic classification.</title>
        <authorList>
            <person name="Goeker M."/>
        </authorList>
    </citation>
    <scope>NUCLEOTIDE SEQUENCE [LARGE SCALE GENOMIC DNA]</scope>
    <source>
        <strain evidence="6 7">DSM 5895</strain>
    </source>
</reference>
<dbReference type="Gene3D" id="1.10.530.10">
    <property type="match status" value="1"/>
</dbReference>
<feature type="region of interest" description="Disordered" evidence="4">
    <location>
        <begin position="57"/>
        <end position="128"/>
    </location>
</feature>
<comment type="similarity">
    <text evidence="2">Belongs to the virb1 family.</text>
</comment>
<feature type="compositionally biased region" description="Basic and acidic residues" evidence="4">
    <location>
        <begin position="79"/>
        <end position="105"/>
    </location>
</feature>
<dbReference type="PANTHER" id="PTHR37423">
    <property type="entry name" value="SOLUBLE LYTIC MUREIN TRANSGLYCOSYLASE-RELATED"/>
    <property type="match status" value="1"/>
</dbReference>
<dbReference type="GO" id="GO:0042597">
    <property type="term" value="C:periplasmic space"/>
    <property type="evidence" value="ECO:0007669"/>
    <property type="project" value="InterPro"/>
</dbReference>
<proteinExistence type="inferred from homology"/>
<feature type="compositionally biased region" description="Low complexity" evidence="4">
    <location>
        <begin position="108"/>
        <end position="128"/>
    </location>
</feature>
<feature type="domain" description="Transglycosylase SLT" evidence="5">
    <location>
        <begin position="634"/>
        <end position="735"/>
    </location>
</feature>
<dbReference type="EMBL" id="JACICD010000007">
    <property type="protein sequence ID" value="MBB3772941.1"/>
    <property type="molecule type" value="Genomic_DNA"/>
</dbReference>
<keyword evidence="6" id="KW-0378">Hydrolase</keyword>
<evidence type="ECO:0000256" key="2">
    <source>
        <dbReference type="ARBA" id="ARBA00009387"/>
    </source>
</evidence>
<dbReference type="InterPro" id="IPR023346">
    <property type="entry name" value="Lysozyme-like_dom_sf"/>
</dbReference>
<gene>
    <name evidence="6" type="ORF">FHS55_003566</name>
</gene>
<evidence type="ECO:0000259" key="5">
    <source>
        <dbReference type="Pfam" id="PF01464"/>
    </source>
</evidence>
<evidence type="ECO:0000256" key="3">
    <source>
        <dbReference type="ARBA" id="ARBA00022729"/>
    </source>
</evidence>
<evidence type="ECO:0000313" key="7">
    <source>
        <dbReference type="Proteomes" id="UP000533469"/>
    </source>
</evidence>
<name>A0A839ZDS0_9HYPH</name>
<dbReference type="GO" id="GO:0008933">
    <property type="term" value="F:peptidoglycan lytic transglycosylase activity"/>
    <property type="evidence" value="ECO:0007669"/>
    <property type="project" value="InterPro"/>
</dbReference>
<dbReference type="EC" id="3.2.1.-" evidence="6"/>
<dbReference type="PANTHER" id="PTHR37423:SF2">
    <property type="entry name" value="MEMBRANE-BOUND LYTIC MUREIN TRANSGLYCOSYLASE C"/>
    <property type="match status" value="1"/>
</dbReference>
<dbReference type="Pfam" id="PF01464">
    <property type="entry name" value="SLT"/>
    <property type="match status" value="1"/>
</dbReference>
<dbReference type="SUPFAM" id="SSF53955">
    <property type="entry name" value="Lysozyme-like"/>
    <property type="match status" value="1"/>
</dbReference>
<protein>
    <submittedName>
        <fullName evidence="6">Soluble lytic murein transglycosylase</fullName>
        <ecNumber evidence="6">3.2.1.-</ecNumber>
    </submittedName>
</protein>
<dbReference type="InterPro" id="IPR008258">
    <property type="entry name" value="Transglycosylase_SLT_dom_1"/>
</dbReference>
<dbReference type="SUPFAM" id="SSF48435">
    <property type="entry name" value="Bacterial muramidases"/>
    <property type="match status" value="1"/>
</dbReference>
<evidence type="ECO:0000313" key="6">
    <source>
        <dbReference type="EMBL" id="MBB3772941.1"/>
    </source>
</evidence>
<dbReference type="GO" id="GO:0004553">
    <property type="term" value="F:hydrolase activity, hydrolyzing O-glycosyl compounds"/>
    <property type="evidence" value="ECO:0007669"/>
    <property type="project" value="InterPro"/>
</dbReference>
<dbReference type="InterPro" id="IPR008939">
    <property type="entry name" value="Lytic_TGlycosylase_superhlx_U"/>
</dbReference>
<keyword evidence="6" id="KW-0326">Glycosidase</keyword>